<dbReference type="InterPro" id="IPR003150">
    <property type="entry name" value="DNA-bd_RFX"/>
</dbReference>
<reference evidence="7 8" key="1">
    <citation type="journal article" date="2018" name="Mol. Biol. Evol.">
        <title>Broad Genomic Sampling Reveals a Smut Pathogenic Ancestry of the Fungal Clade Ustilaginomycotina.</title>
        <authorList>
            <person name="Kijpornyongpan T."/>
            <person name="Mondo S.J."/>
            <person name="Barry K."/>
            <person name="Sandor L."/>
            <person name="Lee J."/>
            <person name="Lipzen A."/>
            <person name="Pangilinan J."/>
            <person name="LaButti K."/>
            <person name="Hainaut M."/>
            <person name="Henrissat B."/>
            <person name="Grigoriev I.V."/>
            <person name="Spatafora J.W."/>
            <person name="Aime M.C."/>
        </authorList>
    </citation>
    <scope>NUCLEOTIDE SEQUENCE [LARGE SCALE GENOMIC DNA]</scope>
    <source>
        <strain evidence="7 8">MCA 3645</strain>
    </source>
</reference>
<feature type="compositionally biased region" description="Low complexity" evidence="5">
    <location>
        <begin position="370"/>
        <end position="381"/>
    </location>
</feature>
<dbReference type="GO" id="GO:0003677">
    <property type="term" value="F:DNA binding"/>
    <property type="evidence" value="ECO:0007669"/>
    <property type="project" value="InterPro"/>
</dbReference>
<evidence type="ECO:0000256" key="5">
    <source>
        <dbReference type="SAM" id="MobiDB-lite"/>
    </source>
</evidence>
<keyword evidence="1" id="KW-0156">Chromatin regulator</keyword>
<feature type="compositionally biased region" description="Polar residues" evidence="5">
    <location>
        <begin position="382"/>
        <end position="405"/>
    </location>
</feature>
<dbReference type="AlphaFoldDB" id="A0A317XYU0"/>
<feature type="region of interest" description="Disordered" evidence="5">
    <location>
        <begin position="1049"/>
        <end position="1083"/>
    </location>
</feature>
<evidence type="ECO:0000256" key="4">
    <source>
        <dbReference type="ARBA" id="ARBA00023242"/>
    </source>
</evidence>
<keyword evidence="4" id="KW-0539">Nucleus</keyword>
<evidence type="ECO:0000256" key="1">
    <source>
        <dbReference type="ARBA" id="ARBA00022853"/>
    </source>
</evidence>
<feature type="domain" description="RFX-type winged-helix" evidence="6">
    <location>
        <begin position="626"/>
        <end position="704"/>
    </location>
</feature>
<dbReference type="Proteomes" id="UP000246740">
    <property type="component" value="Unassembled WGS sequence"/>
</dbReference>
<evidence type="ECO:0000313" key="7">
    <source>
        <dbReference type="EMBL" id="PWZ03444.1"/>
    </source>
</evidence>
<gene>
    <name evidence="7" type="ORF">BCV70DRAFT_197655</name>
</gene>
<protein>
    <recommendedName>
        <fullName evidence="6">RFX-type winged-helix domain-containing protein</fullName>
    </recommendedName>
</protein>
<proteinExistence type="predicted"/>
<feature type="region of interest" description="Disordered" evidence="5">
    <location>
        <begin position="1"/>
        <end position="94"/>
    </location>
</feature>
<evidence type="ECO:0000256" key="2">
    <source>
        <dbReference type="ARBA" id="ARBA00023015"/>
    </source>
</evidence>
<name>A0A317XYU0_9BASI</name>
<dbReference type="STRING" id="1882483.A0A317XYU0"/>
<sequence>MSFPPRPHASAAQNAYPAVPSQSLPHPQALMHPHSPYPPTPQHSSQLGLRPIIPLPSHARHAAAPSHQTAHYPPSPMPAPQHALSGSSQRPIARADAAAIRKRTKRLIGDGFEASYNQAGATNRLLLSLRSGLPSQIDWALSRLAQHSAISRDLAFDSIPGLADALLSFVRRLCNALTAKPLETWHTRFFEQPESTPDVGVGAPGDAGFQGASTWFHGSANPSSGLALTKSNTASDHFVQTLQRSIASEPTRFDPTHVHADAALLRRALEAALCVRNLAAQSSNLRHLNQTKGFLDLARDVLDLSSTLPAWQHSLDRTHNTPDDAEWLEVEGVAELRLYFLDILEGLASRLILSRRPAFSVIPAVLPLRPAKSSASSSPKSYPNTKQQPNGNEASRTPSTRATSIQSNPADDIFVHLLHMAHHSTDRAFLLGALRSLSSLAANDRNEAAFIERSSSDGTQSPGLLWRCVELLPLTADPELHEATLDLLYQLTCIGNNGLRLTAASGMGAATGLSKPEASEHDAPFGKPAKSFDAPLAGACSRALAFVRLLTRNLQIGRTVWERDHRLVPNQEWATGVPSKVSETLRREREVRLKQATETVEERKKRKRLTLRERQSLIGLKEPDRGIAWIKLVFRGDPHKEVTQMEFWTAYKEEFGQRPGAAMQPAAELIRTVSQIFPGSAAMVVPGENGAPNRFIIRGIDLREKVAPFQCCWSTCPSPETTDANAQRSHAETHVSFTNDGKCRWMDCDFDATILHPESSVGAENASAIRATLYRHVLTHLRGVQIPTTGDKEQEIARPKVVVDEKLRVVGGIEHTGSPVKIEKTMLPNGARYMSGKRTAEGELMPFYVDRPVPTNRASKSGIATMPASAPSGTVDQPGIITFEVSRTPSVGNEATPAPHGSAFLSLLVLRMLARNAANLLKRTGPQSSQTDDGDAEDAATIRGEGEDKFGLPLPANLGQGASANGIAVPIGDRAYPEDGAADEDADDFSTLMAEETQTANAATWALEAAERLMEALTAVEDELVQHSSQNDILSSYINDTLIELRRRPPSQVETASAQANGAAHNGHIDPDISMDEGYTSSR</sequence>
<evidence type="ECO:0000256" key="3">
    <source>
        <dbReference type="ARBA" id="ARBA00023163"/>
    </source>
</evidence>
<dbReference type="GO" id="GO:0006325">
    <property type="term" value="P:chromatin organization"/>
    <property type="evidence" value="ECO:0007669"/>
    <property type="project" value="UniProtKB-KW"/>
</dbReference>
<dbReference type="OrthoDB" id="338531at2759"/>
<keyword evidence="3" id="KW-0804">Transcription</keyword>
<accession>A0A317XYU0</accession>
<keyword evidence="8" id="KW-1185">Reference proteome</keyword>
<dbReference type="EMBL" id="KZ819188">
    <property type="protein sequence ID" value="PWZ03444.1"/>
    <property type="molecule type" value="Genomic_DNA"/>
</dbReference>
<keyword evidence="2" id="KW-0805">Transcription regulation</keyword>
<organism evidence="7 8">
    <name type="scientific">Testicularia cyperi</name>
    <dbReference type="NCBI Taxonomy" id="1882483"/>
    <lineage>
        <taxon>Eukaryota</taxon>
        <taxon>Fungi</taxon>
        <taxon>Dikarya</taxon>
        <taxon>Basidiomycota</taxon>
        <taxon>Ustilaginomycotina</taxon>
        <taxon>Ustilaginomycetes</taxon>
        <taxon>Ustilaginales</taxon>
        <taxon>Anthracoideaceae</taxon>
        <taxon>Testicularia</taxon>
    </lineage>
</organism>
<dbReference type="PROSITE" id="PS51526">
    <property type="entry name" value="RFX_DBD"/>
    <property type="match status" value="1"/>
</dbReference>
<dbReference type="GO" id="GO:0016586">
    <property type="term" value="C:RSC-type complex"/>
    <property type="evidence" value="ECO:0007669"/>
    <property type="project" value="TreeGrafter"/>
</dbReference>
<evidence type="ECO:0000259" key="6">
    <source>
        <dbReference type="PROSITE" id="PS51526"/>
    </source>
</evidence>
<dbReference type="InterPro" id="IPR052406">
    <property type="entry name" value="Chromatin_Remodeling_Comp"/>
</dbReference>
<dbReference type="GO" id="GO:0006355">
    <property type="term" value="P:regulation of DNA-templated transcription"/>
    <property type="evidence" value="ECO:0007669"/>
    <property type="project" value="InterPro"/>
</dbReference>
<feature type="region of interest" description="Disordered" evidence="5">
    <location>
        <begin position="370"/>
        <end position="405"/>
    </location>
</feature>
<dbReference type="PANTHER" id="PTHR22970">
    <property type="entry name" value="AT-RICH INTERACTIVE DOMAIN-CONTAINING PROTEIN 2"/>
    <property type="match status" value="1"/>
</dbReference>
<evidence type="ECO:0000313" key="8">
    <source>
        <dbReference type="Proteomes" id="UP000246740"/>
    </source>
</evidence>
<dbReference type="PANTHER" id="PTHR22970:SF14">
    <property type="entry name" value="AT-RICH INTERACTIVE DOMAIN-CONTAINING PROTEIN 2"/>
    <property type="match status" value="1"/>
</dbReference>
<dbReference type="InParanoid" id="A0A317XYU0"/>